<organism evidence="8 9">
    <name type="scientific">Talaromyces stipitatus (strain ATCC 10500 / CBS 375.48 / QM 6759 / NRRL 1006)</name>
    <name type="common">Penicillium stipitatum</name>
    <dbReference type="NCBI Taxonomy" id="441959"/>
    <lineage>
        <taxon>Eukaryota</taxon>
        <taxon>Fungi</taxon>
        <taxon>Dikarya</taxon>
        <taxon>Ascomycota</taxon>
        <taxon>Pezizomycotina</taxon>
        <taxon>Eurotiomycetes</taxon>
        <taxon>Eurotiomycetidae</taxon>
        <taxon>Eurotiales</taxon>
        <taxon>Trichocomaceae</taxon>
        <taxon>Talaromyces</taxon>
        <taxon>Talaromyces sect. Talaromyces</taxon>
    </lineage>
</organism>
<evidence type="ECO:0000256" key="5">
    <source>
        <dbReference type="ARBA" id="ARBA00022840"/>
    </source>
</evidence>
<dbReference type="STRING" id="441959.B8LUX9"/>
<name>B8LUX9_TALSN</name>
<dbReference type="CDD" id="cd11651">
    <property type="entry name" value="YPK1_N_like"/>
    <property type="match status" value="1"/>
</dbReference>
<dbReference type="Gene3D" id="1.25.40.20">
    <property type="entry name" value="Ankyrin repeat-containing domain"/>
    <property type="match status" value="1"/>
</dbReference>
<protein>
    <submittedName>
        <fullName evidence="8">Serine/threonine-protein kinase ypk, putative</fullName>
    </submittedName>
</protein>
<dbReference type="PROSITE" id="PS51285">
    <property type="entry name" value="AGC_KINASE_CTER"/>
    <property type="match status" value="1"/>
</dbReference>
<dbReference type="OrthoDB" id="1278353at2759"/>
<evidence type="ECO:0000256" key="6">
    <source>
        <dbReference type="PROSITE-ProRule" id="PRU00023"/>
    </source>
</evidence>
<dbReference type="OMA" id="EYENQCI"/>
<dbReference type="EMBL" id="EQ962652">
    <property type="protein sequence ID" value="EED22600.1"/>
    <property type="molecule type" value="Genomic_DNA"/>
</dbReference>
<reference evidence="9" key="1">
    <citation type="journal article" date="2015" name="Genome Announc.">
        <title>Genome sequence of the AIDS-associated pathogen Penicillium marneffei (ATCC18224) and its near taxonomic relative Talaromyces stipitatus (ATCC10500).</title>
        <authorList>
            <person name="Nierman W.C."/>
            <person name="Fedorova-Abrams N.D."/>
            <person name="Andrianopoulos A."/>
        </authorList>
    </citation>
    <scope>NUCLEOTIDE SEQUENCE [LARGE SCALE GENOMIC DNA]</scope>
    <source>
        <strain evidence="9">ATCC 10500 / CBS 375.48 / QM 6759 / NRRL 1006</strain>
    </source>
</reference>
<dbReference type="InParanoid" id="B8LUX9"/>
<evidence type="ECO:0000256" key="4">
    <source>
        <dbReference type="ARBA" id="ARBA00022777"/>
    </source>
</evidence>
<evidence type="ECO:0000259" key="7">
    <source>
        <dbReference type="PROSITE" id="PS51285"/>
    </source>
</evidence>
<keyword evidence="2" id="KW-0808">Transferase</keyword>
<dbReference type="GO" id="GO:0005524">
    <property type="term" value="F:ATP binding"/>
    <property type="evidence" value="ECO:0007669"/>
    <property type="project" value="UniProtKB-KW"/>
</dbReference>
<dbReference type="Pfam" id="PF00023">
    <property type="entry name" value="Ank"/>
    <property type="match status" value="1"/>
</dbReference>
<dbReference type="GO" id="GO:0004674">
    <property type="term" value="F:protein serine/threonine kinase activity"/>
    <property type="evidence" value="ECO:0007669"/>
    <property type="project" value="UniProtKB-KW"/>
</dbReference>
<dbReference type="VEuPathDB" id="FungiDB:TSTA_060910"/>
<dbReference type="Proteomes" id="UP000001745">
    <property type="component" value="Unassembled WGS sequence"/>
</dbReference>
<dbReference type="InterPro" id="IPR002110">
    <property type="entry name" value="Ankyrin_rpt"/>
</dbReference>
<dbReference type="GeneID" id="8104748"/>
<dbReference type="RefSeq" id="XP_002339987.1">
    <property type="nucleotide sequence ID" value="XM_002339946.1"/>
</dbReference>
<proteinExistence type="predicted"/>
<dbReference type="Gene3D" id="1.10.510.10">
    <property type="entry name" value="Transferase(Phosphotransferase) domain 1"/>
    <property type="match status" value="1"/>
</dbReference>
<dbReference type="SUPFAM" id="SSF56112">
    <property type="entry name" value="Protein kinase-like (PK-like)"/>
    <property type="match status" value="1"/>
</dbReference>
<evidence type="ECO:0000256" key="2">
    <source>
        <dbReference type="ARBA" id="ARBA00022679"/>
    </source>
</evidence>
<dbReference type="PROSITE" id="PS50088">
    <property type="entry name" value="ANK_REPEAT"/>
    <property type="match status" value="1"/>
</dbReference>
<dbReference type="InterPro" id="IPR000961">
    <property type="entry name" value="AGC-kinase_C"/>
</dbReference>
<dbReference type="InterPro" id="IPR011009">
    <property type="entry name" value="Kinase-like_dom_sf"/>
</dbReference>
<keyword evidence="5" id="KW-0067">ATP-binding</keyword>
<dbReference type="SUPFAM" id="SSF48403">
    <property type="entry name" value="Ankyrin repeat"/>
    <property type="match status" value="1"/>
</dbReference>
<keyword evidence="9" id="KW-1185">Reference proteome</keyword>
<keyword evidence="6" id="KW-0040">ANK repeat</keyword>
<dbReference type="AlphaFoldDB" id="B8LUX9"/>
<feature type="repeat" description="ANK" evidence="6">
    <location>
        <begin position="645"/>
        <end position="673"/>
    </location>
</feature>
<evidence type="ECO:0000256" key="1">
    <source>
        <dbReference type="ARBA" id="ARBA00022527"/>
    </source>
</evidence>
<sequence>MDLDRKVVALPPELWPPKKPITEDDDSRKPDIMPIVLQNFPGTGVLAVHIHRAVGLSVPQYQAASKQPENSSSNVTPKTTRATLPISNRRSLPYAILECDGSEISIDAFEGTNENPDWLNLGKMKFDIARATELKIRLYARNADSHYKGSQDTLLGYAKMNPSFGDGNSHQMEWLPIENGTGKLLVESDYEPNRALQIETSKPQFSSRKHAHIYAYIGHSLEVDTSSTTYNRRYGSRLIGQNSPKLLSGPLLTSTVTKESKWTLGSFLFEMLTGLPPFYDEDAEQRRYNILSEPLERPTRGEWGIRNQGSSLFDGIDWEKVSQREYEPAFKPHECEMIFVQEKRRPIDKKSLEDQFSSWSWEPPLIERRPAVVKSPPIIKERTPVVELDESASENKEDWELIWQREVQQFYFYNHSTKNEKSIISNREKQSRKFKGGAAWVRDVPNANIDTSLPDATQSQEALRAVLENQYMHLIPTLLKEYSIDLNTQFQFGSVHTTPLNYVTGLEDVETKGNQELIEILVQRTDRIPCTRALTHAVSRKDVPIVNILLANGVKCDFEDSDRPAGPGPCVLDDDWDLNATMGDASEPDEYIPPLVRATFLGDVHFVQLLLAYGADANIGYHDLHSSMPGFYDISEQFHMRCGRPIQLAMELGHRDVVQLLLSYGADIDLAQPVWQHHHCKMIPRAARHEIIAQLRSVVASVAV</sequence>
<keyword evidence="1" id="KW-0723">Serine/threonine-protein kinase</keyword>
<dbReference type="InterPro" id="IPR036770">
    <property type="entry name" value="Ankyrin_rpt-contain_sf"/>
</dbReference>
<gene>
    <name evidence="8" type="ORF">TSTA_060910</name>
</gene>
<keyword evidence="4 8" id="KW-0418">Kinase</keyword>
<dbReference type="SMART" id="SM00248">
    <property type="entry name" value="ANK"/>
    <property type="match status" value="3"/>
</dbReference>
<evidence type="ECO:0000313" key="9">
    <source>
        <dbReference type="Proteomes" id="UP000001745"/>
    </source>
</evidence>
<dbReference type="eggNOG" id="KOG0598">
    <property type="taxonomic scope" value="Eukaryota"/>
</dbReference>
<keyword evidence="3" id="KW-0547">Nucleotide-binding</keyword>
<dbReference type="PROSITE" id="PS50297">
    <property type="entry name" value="ANK_REP_REGION"/>
    <property type="match status" value="1"/>
</dbReference>
<evidence type="ECO:0000313" key="8">
    <source>
        <dbReference type="EMBL" id="EED22600.1"/>
    </source>
</evidence>
<feature type="domain" description="AGC-kinase C-terminal" evidence="7">
    <location>
        <begin position="314"/>
        <end position="371"/>
    </location>
</feature>
<accession>B8LUX9</accession>
<evidence type="ECO:0000256" key="3">
    <source>
        <dbReference type="ARBA" id="ARBA00022741"/>
    </source>
</evidence>
<dbReference type="HOGENOM" id="CLU_015090_0_0_1"/>